<proteinExistence type="predicted"/>
<dbReference type="HOGENOM" id="CLU_2823889_0_0_4"/>
<evidence type="ECO:0000256" key="1">
    <source>
        <dbReference type="SAM" id="MobiDB-lite"/>
    </source>
</evidence>
<gene>
    <name evidence="2" type="ordered locus">CNE_1c10370</name>
</gene>
<sequence length="66" mass="7423">MISKQAFPGHRSESSWSSEEGTCPGGSAGADSRRGNHRQHRVDTGSRRRRRGQKDRTMVWARTGRV</sequence>
<dbReference type="Proteomes" id="UP000006798">
    <property type="component" value="Chromosome 1"/>
</dbReference>
<dbReference type="EMBL" id="CP002877">
    <property type="protein sequence ID" value="AEI76394.1"/>
    <property type="molecule type" value="Genomic_DNA"/>
</dbReference>
<reference evidence="2 3" key="1">
    <citation type="journal article" date="2011" name="J. Bacteriol.">
        <title>Complete genome sequence of the type strain Cupriavidus necator N-1.</title>
        <authorList>
            <person name="Poehlein A."/>
            <person name="Kusian B."/>
            <person name="Friedrich B."/>
            <person name="Daniel R."/>
            <person name="Bowien B."/>
        </authorList>
    </citation>
    <scope>NUCLEOTIDE SEQUENCE [LARGE SCALE GENOMIC DNA]</scope>
    <source>
        <strain evidence="3">ATCC 43291 / DSM 13513 / CCUG 52238 / LMG 8453 / N-1</strain>
    </source>
</reference>
<protein>
    <submittedName>
        <fullName evidence="2">Uncharacterized protein</fullName>
    </submittedName>
</protein>
<feature type="region of interest" description="Disordered" evidence="1">
    <location>
        <begin position="1"/>
        <end position="66"/>
    </location>
</feature>
<organism evidence="2 3">
    <name type="scientific">Cupriavidus necator (strain ATCC 43291 / DSM 13513 / CCUG 52238 / LMG 8453 / N-1)</name>
    <name type="common">Ralstonia eutropha</name>
    <dbReference type="NCBI Taxonomy" id="1042878"/>
    <lineage>
        <taxon>Bacteria</taxon>
        <taxon>Pseudomonadati</taxon>
        <taxon>Pseudomonadota</taxon>
        <taxon>Betaproteobacteria</taxon>
        <taxon>Burkholderiales</taxon>
        <taxon>Burkholderiaceae</taxon>
        <taxon>Cupriavidus</taxon>
    </lineage>
</organism>
<dbReference type="AlphaFoldDB" id="G0F0A8"/>
<evidence type="ECO:0000313" key="3">
    <source>
        <dbReference type="Proteomes" id="UP000006798"/>
    </source>
</evidence>
<name>G0F0A8_CUPNN</name>
<evidence type="ECO:0000313" key="2">
    <source>
        <dbReference type="EMBL" id="AEI76394.1"/>
    </source>
</evidence>
<dbReference type="KEGG" id="cnc:CNE_1c10370"/>
<accession>G0F0A8</accession>